<dbReference type="Proteomes" id="UP000736335">
    <property type="component" value="Unassembled WGS sequence"/>
</dbReference>
<comment type="caution">
    <text evidence="1">The sequence shown here is derived from an EMBL/GenBank/DDBJ whole genome shotgun (WGS) entry which is preliminary data.</text>
</comment>
<dbReference type="InterPro" id="IPR032675">
    <property type="entry name" value="LRR_dom_sf"/>
</dbReference>
<protein>
    <recommendedName>
        <fullName evidence="3">F-box domain-containing protein</fullName>
    </recommendedName>
</protein>
<dbReference type="EMBL" id="WIUZ02000008">
    <property type="protein sequence ID" value="KAF9784680.1"/>
    <property type="molecule type" value="Genomic_DNA"/>
</dbReference>
<dbReference type="Gene3D" id="3.80.10.10">
    <property type="entry name" value="Ribonuclease Inhibitor"/>
    <property type="match status" value="1"/>
</dbReference>
<reference evidence="1" key="2">
    <citation type="submission" date="2020-11" db="EMBL/GenBank/DDBJ databases">
        <authorList>
            <consortium name="DOE Joint Genome Institute"/>
            <person name="Kuo A."/>
            <person name="Miyauchi S."/>
            <person name="Kiss E."/>
            <person name="Drula E."/>
            <person name="Kohler A."/>
            <person name="Sanchez-Garcia M."/>
            <person name="Andreopoulos B."/>
            <person name="Barry K.W."/>
            <person name="Bonito G."/>
            <person name="Buee M."/>
            <person name="Carver A."/>
            <person name="Chen C."/>
            <person name="Cichocki N."/>
            <person name="Clum A."/>
            <person name="Culley D."/>
            <person name="Crous P.W."/>
            <person name="Fauchery L."/>
            <person name="Girlanda M."/>
            <person name="Hayes R."/>
            <person name="Keri Z."/>
            <person name="Labutti K."/>
            <person name="Lipzen A."/>
            <person name="Lombard V."/>
            <person name="Magnuson J."/>
            <person name="Maillard F."/>
            <person name="Morin E."/>
            <person name="Murat C."/>
            <person name="Nolan M."/>
            <person name="Ohm R."/>
            <person name="Pangilinan J."/>
            <person name="Pereira M."/>
            <person name="Perotto S."/>
            <person name="Peter M."/>
            <person name="Riley R."/>
            <person name="Sitrit Y."/>
            <person name="Stielow B."/>
            <person name="Szollosi G."/>
            <person name="Zifcakova L."/>
            <person name="Stursova M."/>
            <person name="Spatafora J.W."/>
            <person name="Tedersoo L."/>
            <person name="Vaario L.-M."/>
            <person name="Yamada A."/>
            <person name="Yan M."/>
            <person name="Wang P."/>
            <person name="Xu J."/>
            <person name="Bruns T."/>
            <person name="Baldrian P."/>
            <person name="Vilgalys R."/>
            <person name="Henrissat B."/>
            <person name="Grigoriev I.V."/>
            <person name="Hibbett D."/>
            <person name="Nagy L.G."/>
            <person name="Martin F.M."/>
        </authorList>
    </citation>
    <scope>NUCLEOTIDE SEQUENCE</scope>
    <source>
        <strain evidence="1">UH-Tt-Lm1</strain>
    </source>
</reference>
<proteinExistence type="predicted"/>
<reference evidence="1" key="1">
    <citation type="journal article" date="2020" name="Nat. Commun.">
        <title>Large-scale genome sequencing of mycorrhizal fungi provides insights into the early evolution of symbiotic traits.</title>
        <authorList>
            <person name="Miyauchi S."/>
            <person name="Kiss E."/>
            <person name="Kuo A."/>
            <person name="Drula E."/>
            <person name="Kohler A."/>
            <person name="Sanchez-Garcia M."/>
            <person name="Morin E."/>
            <person name="Andreopoulos B."/>
            <person name="Barry K.W."/>
            <person name="Bonito G."/>
            <person name="Buee M."/>
            <person name="Carver A."/>
            <person name="Chen C."/>
            <person name="Cichocki N."/>
            <person name="Clum A."/>
            <person name="Culley D."/>
            <person name="Crous P.W."/>
            <person name="Fauchery L."/>
            <person name="Girlanda M."/>
            <person name="Hayes R.D."/>
            <person name="Keri Z."/>
            <person name="LaButti K."/>
            <person name="Lipzen A."/>
            <person name="Lombard V."/>
            <person name="Magnuson J."/>
            <person name="Maillard F."/>
            <person name="Murat C."/>
            <person name="Nolan M."/>
            <person name="Ohm R.A."/>
            <person name="Pangilinan J."/>
            <person name="Pereira M.F."/>
            <person name="Perotto S."/>
            <person name="Peter M."/>
            <person name="Pfister S."/>
            <person name="Riley R."/>
            <person name="Sitrit Y."/>
            <person name="Stielow J.B."/>
            <person name="Szollosi G."/>
            <person name="Zifcakova L."/>
            <person name="Stursova M."/>
            <person name="Spatafora J.W."/>
            <person name="Tedersoo L."/>
            <person name="Vaario L.M."/>
            <person name="Yamada A."/>
            <person name="Yan M."/>
            <person name="Wang P."/>
            <person name="Xu J."/>
            <person name="Bruns T."/>
            <person name="Baldrian P."/>
            <person name="Vilgalys R."/>
            <person name="Dunand C."/>
            <person name="Henrissat B."/>
            <person name="Grigoriev I.V."/>
            <person name="Hibbett D."/>
            <person name="Nagy L.G."/>
            <person name="Martin F.M."/>
        </authorList>
    </citation>
    <scope>NUCLEOTIDE SEQUENCE</scope>
    <source>
        <strain evidence="1">UH-Tt-Lm1</strain>
    </source>
</reference>
<evidence type="ECO:0000313" key="1">
    <source>
        <dbReference type="EMBL" id="KAF9784680.1"/>
    </source>
</evidence>
<dbReference type="OrthoDB" id="2884925at2759"/>
<name>A0A9P6HET7_9AGAM</name>
<sequence length="534" mass="60236">MCLITSPPQFSLVTATMSLEAARELSIPELLQVLDGKLRDEYSRVQGISLTSTLIASLEPEIKSLETRAHDILKYLPFLRNTLRPINRLPPEIISGIARCVLKDDDVDVMSMIPLTHVCRYWRDSINSTPENWTLIWSEERKLAELSLKRAKAAPLAISLRFELEKGFLDLMRLHLQSTASLSCEGFYVVEELVKALPKFPKSTPKLRSLALVERSRRTDWSLLDQFEFWTHTMLRELSLSHVPLLPSILSLRTLTKLSLRDSNFRLHLDILLNFLEENRSLESASLWINFAAPSLSHSQRRIPVGSKLQHLLITAYNVADVRPLISNIALRKGATLALKFFGEEGLTHIFSGVSMTHLSNLSSPTFMEYRHSPRSIQLFGADGSFSYDGYTDSGTSFEEFPHLPLASVRELRLKCCGEWILAEFCLLSFPSLEVLAIDGGSSTSFLSPESSASTPSPLLRTLAFMDCVITEDFMATLTNIALHRKNTTPNSLHRVVIIDSKGRLPPKASVKRLREYVPIVEVFEGREFPKNLL</sequence>
<keyword evidence="2" id="KW-1185">Reference proteome</keyword>
<dbReference type="AlphaFoldDB" id="A0A9P6HET7"/>
<evidence type="ECO:0000313" key="2">
    <source>
        <dbReference type="Proteomes" id="UP000736335"/>
    </source>
</evidence>
<dbReference type="Gene3D" id="1.20.1280.50">
    <property type="match status" value="1"/>
</dbReference>
<evidence type="ECO:0008006" key="3">
    <source>
        <dbReference type="Google" id="ProtNLM"/>
    </source>
</evidence>
<accession>A0A9P6HET7</accession>
<organism evidence="1 2">
    <name type="scientific">Thelephora terrestris</name>
    <dbReference type="NCBI Taxonomy" id="56493"/>
    <lineage>
        <taxon>Eukaryota</taxon>
        <taxon>Fungi</taxon>
        <taxon>Dikarya</taxon>
        <taxon>Basidiomycota</taxon>
        <taxon>Agaricomycotina</taxon>
        <taxon>Agaricomycetes</taxon>
        <taxon>Thelephorales</taxon>
        <taxon>Thelephoraceae</taxon>
        <taxon>Thelephora</taxon>
    </lineage>
</organism>
<gene>
    <name evidence="1" type="ORF">BJ322DRAFT_861605</name>
</gene>
<dbReference type="SUPFAM" id="SSF52047">
    <property type="entry name" value="RNI-like"/>
    <property type="match status" value="1"/>
</dbReference>